<evidence type="ECO:0000256" key="2">
    <source>
        <dbReference type="SAM" id="Phobius"/>
    </source>
</evidence>
<keyword evidence="2" id="KW-0812">Transmembrane</keyword>
<evidence type="ECO:0000256" key="1">
    <source>
        <dbReference type="SAM" id="MobiDB-lite"/>
    </source>
</evidence>
<comment type="caution">
    <text evidence="3">The sequence shown here is derived from an EMBL/GenBank/DDBJ whole genome shotgun (WGS) entry which is preliminary data.</text>
</comment>
<organism evidence="3 4">
    <name type="scientific">Polarella glacialis</name>
    <name type="common">Dinoflagellate</name>
    <dbReference type="NCBI Taxonomy" id="89957"/>
    <lineage>
        <taxon>Eukaryota</taxon>
        <taxon>Sar</taxon>
        <taxon>Alveolata</taxon>
        <taxon>Dinophyceae</taxon>
        <taxon>Suessiales</taxon>
        <taxon>Suessiaceae</taxon>
        <taxon>Polarella</taxon>
    </lineage>
</organism>
<evidence type="ECO:0000313" key="4">
    <source>
        <dbReference type="Proteomes" id="UP000654075"/>
    </source>
</evidence>
<keyword evidence="2" id="KW-1133">Transmembrane helix</keyword>
<feature type="region of interest" description="Disordered" evidence="1">
    <location>
        <begin position="16"/>
        <end position="47"/>
    </location>
</feature>
<gene>
    <name evidence="3" type="ORF">PGLA1383_LOCUS9769</name>
</gene>
<sequence length="313" mass="34111">LLRSPLRQRESVKCLVPGSTGRGRRGVQSGNQPASHPRSEAMATGGLDSGTAADLIFQTQSLRPFLKHPGVQQAGSTGFLKPAPLEHRVPCDLPTEAAEGGRCVLLRPFLSTTLREDRGQKAGPRRRRIARSVLFWEYSRLSAGTHNPGIRGGVCQPHQDRHRSHARGWDEQLGVGTGGGSQAWTPSVPGRRRPVYSLAVDGDPEKFSFSEEPDDPRVIVPAHRIGDELPLSATGCARWQRSPARRNGLCRASPGRRANRLVGQTARRPSSCQSRKRRFALPVMMTILSVFGVLAALAELFTDSPSMHGSARF</sequence>
<proteinExistence type="predicted"/>
<dbReference type="Proteomes" id="UP000654075">
    <property type="component" value="Unassembled WGS sequence"/>
</dbReference>
<protein>
    <submittedName>
        <fullName evidence="3">Uncharacterized protein</fullName>
    </submittedName>
</protein>
<dbReference type="EMBL" id="CAJNNV010004681">
    <property type="protein sequence ID" value="CAE8591077.1"/>
    <property type="molecule type" value="Genomic_DNA"/>
</dbReference>
<name>A0A813DQY0_POLGL</name>
<feature type="non-terminal residue" evidence="3">
    <location>
        <position position="1"/>
    </location>
</feature>
<feature type="transmembrane region" description="Helical" evidence="2">
    <location>
        <begin position="279"/>
        <end position="298"/>
    </location>
</feature>
<evidence type="ECO:0000313" key="3">
    <source>
        <dbReference type="EMBL" id="CAE8591077.1"/>
    </source>
</evidence>
<dbReference type="AlphaFoldDB" id="A0A813DQY0"/>
<accession>A0A813DQY0</accession>
<dbReference type="OrthoDB" id="435838at2759"/>
<reference evidence="3" key="1">
    <citation type="submission" date="2021-02" db="EMBL/GenBank/DDBJ databases">
        <authorList>
            <person name="Dougan E. K."/>
            <person name="Rhodes N."/>
            <person name="Thang M."/>
            <person name="Chan C."/>
        </authorList>
    </citation>
    <scope>NUCLEOTIDE SEQUENCE</scope>
</reference>
<keyword evidence="4" id="KW-1185">Reference proteome</keyword>
<keyword evidence="2" id="KW-0472">Membrane</keyword>